<dbReference type="Proteomes" id="UP000886595">
    <property type="component" value="Unassembled WGS sequence"/>
</dbReference>
<accession>A0A8X7PVA7</accession>
<gene>
    <name evidence="1" type="ORF">Bca52824_076676</name>
</gene>
<dbReference type="PANTHER" id="PTHR33710">
    <property type="entry name" value="BNAC02G09200D PROTEIN"/>
    <property type="match status" value="1"/>
</dbReference>
<protein>
    <recommendedName>
        <fullName evidence="3">Endonuclease/exonuclease/phosphatase domain-containing protein</fullName>
    </recommendedName>
</protein>
<keyword evidence="2" id="KW-1185">Reference proteome</keyword>
<organism evidence="1 2">
    <name type="scientific">Brassica carinata</name>
    <name type="common">Ethiopian mustard</name>
    <name type="synonym">Abyssinian cabbage</name>
    <dbReference type="NCBI Taxonomy" id="52824"/>
    <lineage>
        <taxon>Eukaryota</taxon>
        <taxon>Viridiplantae</taxon>
        <taxon>Streptophyta</taxon>
        <taxon>Embryophyta</taxon>
        <taxon>Tracheophyta</taxon>
        <taxon>Spermatophyta</taxon>
        <taxon>Magnoliopsida</taxon>
        <taxon>eudicotyledons</taxon>
        <taxon>Gunneridae</taxon>
        <taxon>Pentapetalae</taxon>
        <taxon>rosids</taxon>
        <taxon>malvids</taxon>
        <taxon>Brassicales</taxon>
        <taxon>Brassicaceae</taxon>
        <taxon>Brassiceae</taxon>
        <taxon>Brassica</taxon>
    </lineage>
</organism>
<dbReference type="EMBL" id="JAAMPC010000015">
    <property type="protein sequence ID" value="KAG2257382.1"/>
    <property type="molecule type" value="Genomic_DNA"/>
</dbReference>
<dbReference type="Gene3D" id="3.60.10.10">
    <property type="entry name" value="Endonuclease/exonuclease/phosphatase"/>
    <property type="match status" value="1"/>
</dbReference>
<comment type="caution">
    <text evidence="1">The sequence shown here is derived from an EMBL/GenBank/DDBJ whole genome shotgun (WGS) entry which is preliminary data.</text>
</comment>
<name>A0A8X7PVA7_BRACI</name>
<dbReference type="InterPro" id="IPR036691">
    <property type="entry name" value="Endo/exonu/phosph_ase_sf"/>
</dbReference>
<sequence>MITCWVRFKDTEDIFIASFVYGSNCIVERKELWKEMDTVSRLVAGGTNPWILQGDFNVTKSAMEHSRFLDSAGENLAIREFQDIIRSCDLVDTPYTGPEFTWTNSQDENPISKKLDRTMGNSCWVSSFGQSHTLFEAGEISNHSRMVTTLRDNIPGNRKPFKFFTHVVNHPQFLEVVGQVWNSSGPLFHSRTALKKLQEKLKMLKSELHRLNMESFGDISARVKAAFDVLCEKQNNALQNPHTSTFEEASNAWEHWHHLSGIEEQLFYQKSRVQ</sequence>
<evidence type="ECO:0000313" key="1">
    <source>
        <dbReference type="EMBL" id="KAG2257382.1"/>
    </source>
</evidence>
<evidence type="ECO:0008006" key="3">
    <source>
        <dbReference type="Google" id="ProtNLM"/>
    </source>
</evidence>
<reference evidence="1 2" key="1">
    <citation type="submission" date="2020-02" db="EMBL/GenBank/DDBJ databases">
        <authorList>
            <person name="Ma Q."/>
            <person name="Huang Y."/>
            <person name="Song X."/>
            <person name="Pei D."/>
        </authorList>
    </citation>
    <scope>NUCLEOTIDE SEQUENCE [LARGE SCALE GENOMIC DNA]</scope>
    <source>
        <strain evidence="1">Sxm20200214</strain>
        <tissue evidence="1">Leaf</tissue>
    </source>
</reference>
<dbReference type="SUPFAM" id="SSF56219">
    <property type="entry name" value="DNase I-like"/>
    <property type="match status" value="1"/>
</dbReference>
<dbReference type="AlphaFoldDB" id="A0A8X7PVA7"/>
<dbReference type="OrthoDB" id="1113518at2759"/>
<evidence type="ECO:0000313" key="2">
    <source>
        <dbReference type="Proteomes" id="UP000886595"/>
    </source>
</evidence>
<proteinExistence type="predicted"/>
<dbReference type="PANTHER" id="PTHR33710:SF79">
    <property type="entry name" value="OS06G0205337 PROTEIN"/>
    <property type="match status" value="1"/>
</dbReference>